<protein>
    <submittedName>
        <fullName evidence="1">Uncharacterized protein</fullName>
    </submittedName>
</protein>
<dbReference type="EMBL" id="CABVQD010000030">
    <property type="protein sequence ID" value="VWC27164.1"/>
    <property type="molecule type" value="Genomic_DNA"/>
</dbReference>
<gene>
    <name evidence="1" type="ORF">BPA30113_06066</name>
</gene>
<dbReference type="Proteomes" id="UP000494330">
    <property type="component" value="Unassembled WGS sequence"/>
</dbReference>
<proteinExistence type="predicted"/>
<dbReference type="AlphaFoldDB" id="A0A6P2R4Q5"/>
<dbReference type="RefSeq" id="WP_152603336.1">
    <property type="nucleotide sequence ID" value="NZ_CABVQD010000030.1"/>
</dbReference>
<keyword evidence="2" id="KW-1185">Reference proteome</keyword>
<evidence type="ECO:0000313" key="2">
    <source>
        <dbReference type="Proteomes" id="UP000494330"/>
    </source>
</evidence>
<accession>A0A6P2R4Q5</accession>
<sequence length="180" mass="20684">MTELTVGLNTWIIQDGNYEDFKRGESYTLALEFGGSALAPSDERAMRCAPNGDCRYNVVAQVIFATRHVWVIDFGVKVFSNTRPPRFARVGQWVEGLIWLGVDPYFYKEQLHRTPRMPNLFLEWIVIRIQLDIARPIENNFGSGKVVERDLDPKDRVDRTETNVWRDGGLADYLLSLSKS</sequence>
<evidence type="ECO:0000313" key="1">
    <source>
        <dbReference type="EMBL" id="VWC27164.1"/>
    </source>
</evidence>
<organism evidence="1 2">
    <name type="scientific">Burkholderia paludis</name>
    <dbReference type="NCBI Taxonomy" id="1506587"/>
    <lineage>
        <taxon>Bacteria</taxon>
        <taxon>Pseudomonadati</taxon>
        <taxon>Pseudomonadota</taxon>
        <taxon>Betaproteobacteria</taxon>
        <taxon>Burkholderiales</taxon>
        <taxon>Burkholderiaceae</taxon>
        <taxon>Burkholderia</taxon>
        <taxon>Burkholderia cepacia complex</taxon>
    </lineage>
</organism>
<name>A0A6P2R4Q5_9BURK</name>
<reference evidence="1 2" key="1">
    <citation type="submission" date="2019-09" db="EMBL/GenBank/DDBJ databases">
        <authorList>
            <person name="Depoorter E."/>
        </authorList>
    </citation>
    <scope>NUCLEOTIDE SEQUENCE [LARGE SCALE GENOMIC DNA]</scope>
    <source>
        <strain evidence="1">LMG 30113</strain>
    </source>
</reference>